<dbReference type="InterPro" id="IPR023584">
    <property type="entry name" value="Ribosome_recyc_fac_dom"/>
</dbReference>
<dbReference type="CDD" id="cd00520">
    <property type="entry name" value="RRF"/>
    <property type="match status" value="1"/>
</dbReference>
<dbReference type="RefSeq" id="WP_095042560.1">
    <property type="nucleotide sequence ID" value="NZ_LN890655.1"/>
</dbReference>
<sequence>MIADVLREAKSRMNGAITSLDSDLSAFRTGRASTKLVEHLKVEQYGVEMQLNQMAVISVPEPQQLAIRPYDRGSMSAIEKAILKSDLGIMPNNDGQVIRLNIPRLTEERRRDLTRIVGRRIEEAKVAVRNVRRDLNHDLKELKDEKLISEDDFTRGEKQLQDTTNSFITQIEEIGRAKEAEIMEV</sequence>
<dbReference type="EMBL" id="LN890655">
    <property type="protein sequence ID" value="CUS03012.2"/>
    <property type="molecule type" value="Genomic_DNA"/>
</dbReference>
<feature type="coiled-coil region" evidence="6">
    <location>
        <begin position="125"/>
        <end position="152"/>
    </location>
</feature>
<comment type="subcellular location">
    <subcellularLocation>
        <location evidence="1 5">Cytoplasm</location>
    </subcellularLocation>
</comment>
<proteinExistence type="inferred from homology"/>
<dbReference type="InterPro" id="IPR002661">
    <property type="entry name" value="Ribosome_recyc_fac"/>
</dbReference>
<evidence type="ECO:0000256" key="2">
    <source>
        <dbReference type="ARBA" id="ARBA00005912"/>
    </source>
</evidence>
<reference evidence="8" key="1">
    <citation type="submission" date="2016-01" db="EMBL/GenBank/DDBJ databases">
        <authorList>
            <person name="Mcilroy J.S."/>
            <person name="Karst M S."/>
            <person name="Albertsen M."/>
        </authorList>
    </citation>
    <scope>NUCLEOTIDE SEQUENCE</scope>
    <source>
        <strain evidence="8">Cfx-K</strain>
    </source>
</reference>
<evidence type="ECO:0000313" key="9">
    <source>
        <dbReference type="Proteomes" id="UP000215027"/>
    </source>
</evidence>
<dbReference type="NCBIfam" id="TIGR00496">
    <property type="entry name" value="frr"/>
    <property type="match status" value="1"/>
</dbReference>
<keyword evidence="6" id="KW-0175">Coiled coil</keyword>
<dbReference type="KEGG" id="pbf:CFX0092_A1134"/>
<dbReference type="AlphaFoldDB" id="A0A160T0R5"/>
<dbReference type="FunFam" id="1.10.132.20:FF:000001">
    <property type="entry name" value="Ribosome-recycling factor"/>
    <property type="match status" value="1"/>
</dbReference>
<dbReference type="PANTHER" id="PTHR20982:SF3">
    <property type="entry name" value="MITOCHONDRIAL RIBOSOME RECYCLING FACTOR PSEUDO 1"/>
    <property type="match status" value="1"/>
</dbReference>
<dbReference type="Gene3D" id="3.30.1360.40">
    <property type="match status" value="1"/>
</dbReference>
<dbReference type="Proteomes" id="UP000215027">
    <property type="component" value="Chromosome I"/>
</dbReference>
<dbReference type="OrthoDB" id="9804006at2"/>
<evidence type="ECO:0000256" key="5">
    <source>
        <dbReference type="HAMAP-Rule" id="MF_00040"/>
    </source>
</evidence>
<dbReference type="Pfam" id="PF01765">
    <property type="entry name" value="RRF"/>
    <property type="match status" value="1"/>
</dbReference>
<name>A0A160T0R5_9CHLR</name>
<evidence type="ECO:0000256" key="3">
    <source>
        <dbReference type="ARBA" id="ARBA00022490"/>
    </source>
</evidence>
<dbReference type="GO" id="GO:0043023">
    <property type="term" value="F:ribosomal large subunit binding"/>
    <property type="evidence" value="ECO:0007669"/>
    <property type="project" value="TreeGrafter"/>
</dbReference>
<evidence type="ECO:0000256" key="1">
    <source>
        <dbReference type="ARBA" id="ARBA00004496"/>
    </source>
</evidence>
<evidence type="ECO:0000256" key="4">
    <source>
        <dbReference type="ARBA" id="ARBA00022917"/>
    </source>
</evidence>
<evidence type="ECO:0000256" key="6">
    <source>
        <dbReference type="SAM" id="Coils"/>
    </source>
</evidence>
<dbReference type="HAMAP" id="MF_00040">
    <property type="entry name" value="RRF"/>
    <property type="match status" value="1"/>
</dbReference>
<dbReference type="SUPFAM" id="SSF55194">
    <property type="entry name" value="Ribosome recycling factor, RRF"/>
    <property type="match status" value="1"/>
</dbReference>
<accession>A0A160T0R5</accession>
<dbReference type="GO" id="GO:0006415">
    <property type="term" value="P:translational termination"/>
    <property type="evidence" value="ECO:0007669"/>
    <property type="project" value="UniProtKB-UniRule"/>
</dbReference>
<evidence type="ECO:0000313" key="8">
    <source>
        <dbReference type="EMBL" id="CUS03012.2"/>
    </source>
</evidence>
<protein>
    <recommendedName>
        <fullName evidence="5">Ribosome-recycling factor</fullName>
        <shortName evidence="5">RRF</shortName>
    </recommendedName>
    <alternativeName>
        <fullName evidence="5">Ribosome-releasing factor</fullName>
    </alternativeName>
</protein>
<comment type="function">
    <text evidence="5">Responsible for the release of ribosomes from messenger RNA at the termination of protein biosynthesis. May increase the efficiency of translation by recycling ribosomes from one round of translation to another.</text>
</comment>
<dbReference type="Gene3D" id="1.10.132.20">
    <property type="entry name" value="Ribosome-recycling factor"/>
    <property type="match status" value="1"/>
</dbReference>
<keyword evidence="4 5" id="KW-0648">Protein biosynthesis</keyword>
<organism evidence="8 9">
    <name type="scientific">Candidatus Promineifilum breve</name>
    <dbReference type="NCBI Taxonomy" id="1806508"/>
    <lineage>
        <taxon>Bacteria</taxon>
        <taxon>Bacillati</taxon>
        <taxon>Chloroflexota</taxon>
        <taxon>Ardenticatenia</taxon>
        <taxon>Candidatus Promineifilales</taxon>
        <taxon>Candidatus Promineifilaceae</taxon>
        <taxon>Candidatus Promineifilum</taxon>
    </lineage>
</organism>
<keyword evidence="9" id="KW-1185">Reference proteome</keyword>
<dbReference type="PANTHER" id="PTHR20982">
    <property type="entry name" value="RIBOSOME RECYCLING FACTOR"/>
    <property type="match status" value="1"/>
</dbReference>
<dbReference type="FunFam" id="3.30.1360.40:FF:000001">
    <property type="entry name" value="Ribosome-recycling factor"/>
    <property type="match status" value="1"/>
</dbReference>
<keyword evidence="3 5" id="KW-0963">Cytoplasm</keyword>
<gene>
    <name evidence="5 8" type="primary">frr</name>
    <name evidence="8" type="ORF">CFX0092_A1134</name>
</gene>
<comment type="similarity">
    <text evidence="2 5">Belongs to the RRF family.</text>
</comment>
<evidence type="ECO:0000259" key="7">
    <source>
        <dbReference type="Pfam" id="PF01765"/>
    </source>
</evidence>
<dbReference type="GO" id="GO:0005737">
    <property type="term" value="C:cytoplasm"/>
    <property type="evidence" value="ECO:0007669"/>
    <property type="project" value="UniProtKB-SubCell"/>
</dbReference>
<dbReference type="InterPro" id="IPR036191">
    <property type="entry name" value="RRF_sf"/>
</dbReference>
<feature type="domain" description="Ribosome recycling factor" evidence="7">
    <location>
        <begin position="21"/>
        <end position="183"/>
    </location>
</feature>